<evidence type="ECO:0000256" key="1">
    <source>
        <dbReference type="ARBA" id="ARBA00004127"/>
    </source>
</evidence>
<dbReference type="GO" id="GO:0005464">
    <property type="term" value="F:UDP-xylose transmembrane transporter activity"/>
    <property type="evidence" value="ECO:0007669"/>
    <property type="project" value="TreeGrafter"/>
</dbReference>
<proteinExistence type="predicted"/>
<dbReference type="GO" id="GO:0000139">
    <property type="term" value="C:Golgi membrane"/>
    <property type="evidence" value="ECO:0007669"/>
    <property type="project" value="TreeGrafter"/>
</dbReference>
<keyword evidence="3" id="KW-0762">Sugar transport</keyword>
<dbReference type="GO" id="GO:0005462">
    <property type="term" value="F:UDP-N-acetylglucosamine transmembrane transporter activity"/>
    <property type="evidence" value="ECO:0007669"/>
    <property type="project" value="TreeGrafter"/>
</dbReference>
<protein>
    <submittedName>
        <fullName evidence="7">Golgi uridine diphosphate-N- acetylglucosamine transporter</fullName>
    </submittedName>
</protein>
<dbReference type="PANTHER" id="PTHR10778:SF4">
    <property type="entry name" value="NUCLEOTIDE SUGAR TRANSPORTER SLC35B4"/>
    <property type="match status" value="1"/>
</dbReference>
<dbReference type="EMBL" id="JAPDMZ010000763">
    <property type="protein sequence ID" value="KAK0541773.1"/>
    <property type="molecule type" value="Genomic_DNA"/>
</dbReference>
<evidence type="ECO:0000256" key="3">
    <source>
        <dbReference type="ARBA" id="ARBA00022597"/>
    </source>
</evidence>
<comment type="subcellular location">
    <subcellularLocation>
        <location evidence="1">Endomembrane system</location>
        <topology evidence="1">Multi-pass membrane protein</topology>
    </subcellularLocation>
</comment>
<evidence type="ECO:0000313" key="8">
    <source>
        <dbReference type="Proteomes" id="UP001176517"/>
    </source>
</evidence>
<keyword evidence="2" id="KW-0813">Transport</keyword>
<dbReference type="Proteomes" id="UP001176517">
    <property type="component" value="Unassembled WGS sequence"/>
</dbReference>
<dbReference type="GO" id="GO:0005789">
    <property type="term" value="C:endoplasmic reticulum membrane"/>
    <property type="evidence" value="ECO:0007669"/>
    <property type="project" value="TreeGrafter"/>
</dbReference>
<gene>
    <name evidence="7" type="primary">YEA4_5</name>
    <name evidence="7" type="ORF">OC846_006948</name>
</gene>
<dbReference type="PANTHER" id="PTHR10778">
    <property type="entry name" value="SOLUTE CARRIER FAMILY 35 MEMBER B"/>
    <property type="match status" value="1"/>
</dbReference>
<accession>A0AAN6JNJ2</accession>
<keyword evidence="4" id="KW-0812">Transmembrane</keyword>
<evidence type="ECO:0000256" key="5">
    <source>
        <dbReference type="ARBA" id="ARBA00022989"/>
    </source>
</evidence>
<evidence type="ECO:0000313" key="7">
    <source>
        <dbReference type="EMBL" id="KAK0541773.1"/>
    </source>
</evidence>
<keyword evidence="8" id="KW-1185">Reference proteome</keyword>
<evidence type="ECO:0000256" key="4">
    <source>
        <dbReference type="ARBA" id="ARBA00022692"/>
    </source>
</evidence>
<organism evidence="7 8">
    <name type="scientific">Tilletia horrida</name>
    <dbReference type="NCBI Taxonomy" id="155126"/>
    <lineage>
        <taxon>Eukaryota</taxon>
        <taxon>Fungi</taxon>
        <taxon>Dikarya</taxon>
        <taxon>Basidiomycota</taxon>
        <taxon>Ustilaginomycotina</taxon>
        <taxon>Exobasidiomycetes</taxon>
        <taxon>Tilletiales</taxon>
        <taxon>Tilletiaceae</taxon>
        <taxon>Tilletia</taxon>
    </lineage>
</organism>
<dbReference type="Pfam" id="PF08449">
    <property type="entry name" value="UAA"/>
    <property type="match status" value="1"/>
</dbReference>
<keyword evidence="6" id="KW-0472">Membrane</keyword>
<evidence type="ECO:0000256" key="2">
    <source>
        <dbReference type="ARBA" id="ARBA00022448"/>
    </source>
</evidence>
<sequence length="261" mass="28430">MRAKAAHDAFVANIQQAAKQYTQASLESYERLAAETKTPLANRDGMLNQTEQHQEPFVQPLQQQMAALGDCGAAFMGQVLTDLQTVESNSARLNSGVDQLLQGCHVRTATSSVKALNELAIKTKTDIKTIRILGFIFDGCCSNAYFLELGTSAVPSAGTLINFAQFLATALTCSPTQLYRPPSSPSLLPRLKASKVPVSRWSVHIILHLTIRLLNNAVFAYDIPMSVHIVFRSGGLVINMLLGWAIEGRKYNLAQIASVLL</sequence>
<reference evidence="7" key="1">
    <citation type="journal article" date="2023" name="PhytoFront">
        <title>Draft Genome Resources of Seven Strains of Tilletia horrida, Causal Agent of Kernel Smut of Rice.</title>
        <authorList>
            <person name="Khanal S."/>
            <person name="Antony Babu S."/>
            <person name="Zhou X.G."/>
        </authorList>
    </citation>
    <scope>NUCLEOTIDE SEQUENCE</scope>
    <source>
        <strain evidence="7">TX6</strain>
    </source>
</reference>
<dbReference type="InterPro" id="IPR013657">
    <property type="entry name" value="SCL35B1-4/HUT1"/>
</dbReference>
<dbReference type="AlphaFoldDB" id="A0AAN6JNJ2"/>
<evidence type="ECO:0000256" key="6">
    <source>
        <dbReference type="ARBA" id="ARBA00023136"/>
    </source>
</evidence>
<comment type="caution">
    <text evidence="7">The sequence shown here is derived from an EMBL/GenBank/DDBJ whole genome shotgun (WGS) entry which is preliminary data.</text>
</comment>
<keyword evidence="5" id="KW-1133">Transmembrane helix</keyword>
<name>A0AAN6JNJ2_9BASI</name>
<feature type="non-terminal residue" evidence="7">
    <location>
        <position position="261"/>
    </location>
</feature>